<keyword evidence="4 6" id="KW-1133">Transmembrane helix</keyword>
<accession>A0AAV3K1J8</accession>
<keyword evidence="5 6" id="KW-0472">Membrane</keyword>
<evidence type="ECO:0000256" key="3">
    <source>
        <dbReference type="ARBA" id="ARBA00022692"/>
    </source>
</evidence>
<feature type="domain" description="RDD" evidence="7">
    <location>
        <begin position="9"/>
        <end position="153"/>
    </location>
</feature>
<keyword evidence="3 6" id="KW-0812">Transmembrane</keyword>
<dbReference type="Proteomes" id="UP000016517">
    <property type="component" value="Unassembled WGS sequence"/>
</dbReference>
<evidence type="ECO:0000256" key="2">
    <source>
        <dbReference type="ARBA" id="ARBA00022475"/>
    </source>
</evidence>
<evidence type="ECO:0000256" key="4">
    <source>
        <dbReference type="ARBA" id="ARBA00022989"/>
    </source>
</evidence>
<name>A0AAV3K1J8_ACIBA</name>
<evidence type="ECO:0000259" key="7">
    <source>
        <dbReference type="Pfam" id="PF06271"/>
    </source>
</evidence>
<feature type="transmembrane region" description="Helical" evidence="6">
    <location>
        <begin position="16"/>
        <end position="37"/>
    </location>
</feature>
<dbReference type="GO" id="GO:0005886">
    <property type="term" value="C:plasma membrane"/>
    <property type="evidence" value="ECO:0007669"/>
    <property type="project" value="UniProtKB-SubCell"/>
</dbReference>
<keyword evidence="2" id="KW-1003">Cell membrane</keyword>
<comment type="subcellular location">
    <subcellularLocation>
        <location evidence="1">Cell membrane</location>
        <topology evidence="1">Multi-pass membrane protein</topology>
    </subcellularLocation>
</comment>
<evidence type="ECO:0000313" key="9">
    <source>
        <dbReference type="Proteomes" id="UP000016517"/>
    </source>
</evidence>
<organism evidence="8 9">
    <name type="scientific">Acinetobacter baumannii EGD-HP18</name>
    <dbReference type="NCBI Taxonomy" id="1358412"/>
    <lineage>
        <taxon>Bacteria</taxon>
        <taxon>Pseudomonadati</taxon>
        <taxon>Pseudomonadota</taxon>
        <taxon>Gammaproteobacteria</taxon>
        <taxon>Moraxellales</taxon>
        <taxon>Moraxellaceae</taxon>
        <taxon>Acinetobacter</taxon>
        <taxon>Acinetobacter calcoaceticus/baumannii complex</taxon>
    </lineage>
</organism>
<dbReference type="AlphaFoldDB" id="A0AAV3K1J8"/>
<gene>
    <name evidence="8" type="ORF">N173_15390</name>
</gene>
<reference evidence="8 9" key="1">
    <citation type="submission" date="2013-08" db="EMBL/GenBank/DDBJ databases">
        <title>Study of Ammonical-Nitrogen removal by Nitrification Denitrification process using lab isolates.</title>
        <authorList>
            <person name="Khardenavis A.A."/>
            <person name="Pal R.R."/>
            <person name="Kapley A."/>
            <person name="Qureshi A."/>
            <person name="Purohit H.J."/>
        </authorList>
    </citation>
    <scope>NUCLEOTIDE SEQUENCE [LARGE SCALE GENOMIC DNA]</scope>
    <source>
        <strain evidence="8 9">EGD-HP18</strain>
    </source>
</reference>
<dbReference type="PANTHER" id="PTHR36115">
    <property type="entry name" value="PROLINE-RICH ANTIGEN HOMOLOG-RELATED"/>
    <property type="match status" value="1"/>
</dbReference>
<protein>
    <recommendedName>
        <fullName evidence="7">RDD domain-containing protein</fullName>
    </recommendedName>
</protein>
<evidence type="ECO:0000256" key="1">
    <source>
        <dbReference type="ARBA" id="ARBA00004651"/>
    </source>
</evidence>
<feature type="transmembrane region" description="Helical" evidence="6">
    <location>
        <begin position="178"/>
        <end position="196"/>
    </location>
</feature>
<evidence type="ECO:0000256" key="5">
    <source>
        <dbReference type="ARBA" id="ARBA00023136"/>
    </source>
</evidence>
<comment type="caution">
    <text evidence="8">The sequence shown here is derived from an EMBL/GenBank/DDBJ whole genome shotgun (WGS) entry which is preliminary data.</text>
</comment>
<dbReference type="InterPro" id="IPR051791">
    <property type="entry name" value="Pra-immunoreactive"/>
</dbReference>
<feature type="transmembrane region" description="Helical" evidence="6">
    <location>
        <begin position="49"/>
        <end position="68"/>
    </location>
</feature>
<feature type="transmembrane region" description="Helical" evidence="6">
    <location>
        <begin position="122"/>
        <end position="140"/>
    </location>
</feature>
<dbReference type="Pfam" id="PF06271">
    <property type="entry name" value="RDD"/>
    <property type="match status" value="1"/>
</dbReference>
<dbReference type="InterPro" id="IPR010432">
    <property type="entry name" value="RDD"/>
</dbReference>
<sequence>MSLQPSYIAGFWRRTFAFIIDVVLVSLFCGLIVSIFSRLLHQHPVISTLVGYWCVILYFGLLNSHLNLGKTFAKQLLKIKVLDLEGKNLSVPLSISRAAILFAPLCLISLSDYIENLTLSWGIKLLFICLQILIIYFYLFNSRNRRSIHDFISDSIVINVQQNYTNIKIPSTWRKHKAFASILAIACMVFVINLALSQEKNEEIIQTRLKDMQPEIIHIQETSESINDRKLNYFDVRIKSPDKLNNPFFAQQFIENLKKVTPALMDGNSEILLVLRTDLQFGLISTGQYSLYSVEQNDTEFNVIEQQSSEFNQISFLSINF</sequence>
<evidence type="ECO:0000256" key="6">
    <source>
        <dbReference type="SAM" id="Phobius"/>
    </source>
</evidence>
<evidence type="ECO:0000313" key="8">
    <source>
        <dbReference type="EMBL" id="ERH70150.1"/>
    </source>
</evidence>
<dbReference type="RefSeq" id="WP_021510607.1">
    <property type="nucleotide sequence ID" value="NZ_AVST01000056.1"/>
</dbReference>
<dbReference type="EMBL" id="AVST01000056">
    <property type="protein sequence ID" value="ERH70150.1"/>
    <property type="molecule type" value="Genomic_DNA"/>
</dbReference>
<proteinExistence type="predicted"/>
<dbReference type="PANTHER" id="PTHR36115:SF6">
    <property type="entry name" value="PROLINE-RICH ANTIGEN HOMOLOG"/>
    <property type="match status" value="1"/>
</dbReference>